<dbReference type="SUPFAM" id="SSF81321">
    <property type="entry name" value="Family A G protein-coupled receptor-like"/>
    <property type="match status" value="1"/>
</dbReference>
<keyword evidence="8" id="KW-1185">Reference proteome</keyword>
<dbReference type="EMBL" id="NEDP02076685">
    <property type="protein sequence ID" value="OWF36020.1"/>
    <property type="molecule type" value="Genomic_DNA"/>
</dbReference>
<reference evidence="7 8" key="1">
    <citation type="journal article" date="2017" name="Nat. Ecol. Evol.">
        <title>Scallop genome provides insights into evolution of bilaterian karyotype and development.</title>
        <authorList>
            <person name="Wang S."/>
            <person name="Zhang J."/>
            <person name="Jiao W."/>
            <person name="Li J."/>
            <person name="Xun X."/>
            <person name="Sun Y."/>
            <person name="Guo X."/>
            <person name="Huan P."/>
            <person name="Dong B."/>
            <person name="Zhang L."/>
            <person name="Hu X."/>
            <person name="Sun X."/>
            <person name="Wang J."/>
            <person name="Zhao C."/>
            <person name="Wang Y."/>
            <person name="Wang D."/>
            <person name="Huang X."/>
            <person name="Wang R."/>
            <person name="Lv J."/>
            <person name="Li Y."/>
            <person name="Zhang Z."/>
            <person name="Liu B."/>
            <person name="Lu W."/>
            <person name="Hui Y."/>
            <person name="Liang J."/>
            <person name="Zhou Z."/>
            <person name="Hou R."/>
            <person name="Li X."/>
            <person name="Liu Y."/>
            <person name="Li H."/>
            <person name="Ning X."/>
            <person name="Lin Y."/>
            <person name="Zhao L."/>
            <person name="Xing Q."/>
            <person name="Dou J."/>
            <person name="Li Y."/>
            <person name="Mao J."/>
            <person name="Guo H."/>
            <person name="Dou H."/>
            <person name="Li T."/>
            <person name="Mu C."/>
            <person name="Jiang W."/>
            <person name="Fu Q."/>
            <person name="Fu X."/>
            <person name="Miao Y."/>
            <person name="Liu J."/>
            <person name="Yu Q."/>
            <person name="Li R."/>
            <person name="Liao H."/>
            <person name="Li X."/>
            <person name="Kong Y."/>
            <person name="Jiang Z."/>
            <person name="Chourrout D."/>
            <person name="Li R."/>
            <person name="Bao Z."/>
        </authorList>
    </citation>
    <scope>NUCLEOTIDE SEQUENCE [LARGE SCALE GENOMIC DNA]</scope>
    <source>
        <strain evidence="7 8">PY_sf001</strain>
    </source>
</reference>
<evidence type="ECO:0000256" key="3">
    <source>
        <dbReference type="ARBA" id="ARBA00022989"/>
    </source>
</evidence>
<evidence type="ECO:0000256" key="2">
    <source>
        <dbReference type="ARBA" id="ARBA00022692"/>
    </source>
</evidence>
<sequence>MQNKTMLSGYDLDVYGLDNGQFYLIHIPAMTCIALSLVSAILVLTFSFKSQNIKTFFSWTKSERFVVYLALCDGLFNICHTLDHGHIVLTRNHVYPPALCQFYAFMLAEFITAQTLLVNIAAINAFVLIFFRKHIYFGKYDWKLLLWTFGLPGICSTVAGVAGQLGPNGAFCFLDGVTARISNIVLTTGSMCLILTTNTVLYALTWCRITSEAKRLESTLGGASASVKASHRAARNMFLFLTAFFVQWWALAVNGIWFLFAVPPVVLFQIVTTFSNIGGVLNLLVYLVIRHRRRTLAPAETSKAATKSTNVNNDTP</sequence>
<dbReference type="Proteomes" id="UP000242188">
    <property type="component" value="Unassembled WGS sequence"/>
</dbReference>
<dbReference type="GO" id="GO:0004930">
    <property type="term" value="F:G protein-coupled receptor activity"/>
    <property type="evidence" value="ECO:0007669"/>
    <property type="project" value="TreeGrafter"/>
</dbReference>
<proteinExistence type="predicted"/>
<keyword evidence="3 5" id="KW-1133">Transmembrane helix</keyword>
<dbReference type="OrthoDB" id="6115658at2759"/>
<name>A0A210PHR0_MIZYE</name>
<feature type="transmembrane region" description="Helical" evidence="5">
    <location>
        <begin position="65"/>
        <end position="83"/>
    </location>
</feature>
<dbReference type="CDD" id="cd00637">
    <property type="entry name" value="7tm_classA_rhodopsin-like"/>
    <property type="match status" value="1"/>
</dbReference>
<dbReference type="GO" id="GO:0007189">
    <property type="term" value="P:adenylate cyclase-activating G protein-coupled receptor signaling pathway"/>
    <property type="evidence" value="ECO:0007669"/>
    <property type="project" value="TreeGrafter"/>
</dbReference>
<comment type="subcellular location">
    <subcellularLocation>
        <location evidence="1">Membrane</location>
        <topology evidence="1">Multi-pass membrane protein</topology>
    </subcellularLocation>
</comment>
<evidence type="ECO:0000259" key="6">
    <source>
        <dbReference type="PROSITE" id="PS50262"/>
    </source>
</evidence>
<accession>A0A210PHR0</accession>
<evidence type="ECO:0000313" key="7">
    <source>
        <dbReference type="EMBL" id="OWF36020.1"/>
    </source>
</evidence>
<feature type="domain" description="G-protein coupled receptors family 1 profile" evidence="6">
    <location>
        <begin position="39"/>
        <end position="286"/>
    </location>
</feature>
<feature type="transmembrane region" description="Helical" evidence="5">
    <location>
        <begin position="20"/>
        <end position="44"/>
    </location>
</feature>
<protein>
    <recommendedName>
        <fullName evidence="6">G-protein coupled receptors family 1 profile domain-containing protein</fullName>
    </recommendedName>
</protein>
<dbReference type="InterPro" id="IPR017452">
    <property type="entry name" value="GPCR_Rhodpsn_7TM"/>
</dbReference>
<dbReference type="GO" id="GO:0005886">
    <property type="term" value="C:plasma membrane"/>
    <property type="evidence" value="ECO:0007669"/>
    <property type="project" value="TreeGrafter"/>
</dbReference>
<feature type="transmembrane region" description="Helical" evidence="5">
    <location>
        <begin position="103"/>
        <end position="132"/>
    </location>
</feature>
<keyword evidence="2 5" id="KW-0812">Transmembrane</keyword>
<evidence type="ECO:0000256" key="1">
    <source>
        <dbReference type="ARBA" id="ARBA00004141"/>
    </source>
</evidence>
<dbReference type="PANTHER" id="PTHR23112">
    <property type="entry name" value="G PROTEIN-COUPLED RECEPTOR 157-RELATED"/>
    <property type="match status" value="1"/>
</dbReference>
<dbReference type="AlphaFoldDB" id="A0A210PHR0"/>
<gene>
    <name evidence="7" type="ORF">KP79_PYT26058</name>
</gene>
<keyword evidence="4 5" id="KW-0472">Membrane</keyword>
<dbReference type="PROSITE" id="PS50262">
    <property type="entry name" value="G_PROTEIN_RECEP_F1_2"/>
    <property type="match status" value="1"/>
</dbReference>
<feature type="transmembrane region" description="Helical" evidence="5">
    <location>
        <begin position="238"/>
        <end position="260"/>
    </location>
</feature>
<evidence type="ECO:0000256" key="5">
    <source>
        <dbReference type="SAM" id="Phobius"/>
    </source>
</evidence>
<dbReference type="Gene3D" id="1.20.1070.10">
    <property type="entry name" value="Rhodopsin 7-helix transmembrane proteins"/>
    <property type="match status" value="1"/>
</dbReference>
<feature type="transmembrane region" description="Helical" evidence="5">
    <location>
        <begin position="144"/>
        <end position="164"/>
    </location>
</feature>
<organism evidence="7 8">
    <name type="scientific">Mizuhopecten yessoensis</name>
    <name type="common">Japanese scallop</name>
    <name type="synonym">Patinopecten yessoensis</name>
    <dbReference type="NCBI Taxonomy" id="6573"/>
    <lineage>
        <taxon>Eukaryota</taxon>
        <taxon>Metazoa</taxon>
        <taxon>Spiralia</taxon>
        <taxon>Lophotrochozoa</taxon>
        <taxon>Mollusca</taxon>
        <taxon>Bivalvia</taxon>
        <taxon>Autobranchia</taxon>
        <taxon>Pteriomorphia</taxon>
        <taxon>Pectinida</taxon>
        <taxon>Pectinoidea</taxon>
        <taxon>Pectinidae</taxon>
        <taxon>Mizuhopecten</taxon>
    </lineage>
</organism>
<evidence type="ECO:0000313" key="8">
    <source>
        <dbReference type="Proteomes" id="UP000242188"/>
    </source>
</evidence>
<dbReference type="PANTHER" id="PTHR23112:SF0">
    <property type="entry name" value="TRANSMEMBRANE PROTEIN 116"/>
    <property type="match status" value="1"/>
</dbReference>
<comment type="caution">
    <text evidence="7">The sequence shown here is derived from an EMBL/GenBank/DDBJ whole genome shotgun (WGS) entry which is preliminary data.</text>
</comment>
<feature type="transmembrane region" description="Helical" evidence="5">
    <location>
        <begin position="184"/>
        <end position="205"/>
    </location>
</feature>
<feature type="transmembrane region" description="Helical" evidence="5">
    <location>
        <begin position="266"/>
        <end position="289"/>
    </location>
</feature>
<evidence type="ECO:0000256" key="4">
    <source>
        <dbReference type="ARBA" id="ARBA00023136"/>
    </source>
</evidence>